<reference evidence="22" key="2">
    <citation type="submission" date="2015-01" db="EMBL/GenBank/DDBJ databases">
        <title>Evolutionary Origins and Diversification of the Mycorrhizal Mutualists.</title>
        <authorList>
            <consortium name="DOE Joint Genome Institute"/>
            <consortium name="Mycorrhizal Genomics Consortium"/>
            <person name="Kohler A."/>
            <person name="Kuo A."/>
            <person name="Nagy L.G."/>
            <person name="Floudas D."/>
            <person name="Copeland A."/>
            <person name="Barry K.W."/>
            <person name="Cichocki N."/>
            <person name="Veneault-Fourrey C."/>
            <person name="LaButti K."/>
            <person name="Lindquist E.A."/>
            <person name="Lipzen A."/>
            <person name="Lundell T."/>
            <person name="Morin E."/>
            <person name="Murat C."/>
            <person name="Riley R."/>
            <person name="Ohm R."/>
            <person name="Sun H."/>
            <person name="Tunlid A."/>
            <person name="Henrissat B."/>
            <person name="Grigoriev I.V."/>
            <person name="Hibbett D.S."/>
            <person name="Martin F."/>
        </authorList>
    </citation>
    <scope>NUCLEOTIDE SEQUENCE [LARGE SCALE GENOMIC DNA]</scope>
    <source>
        <strain evidence="22">Foug A</strain>
    </source>
</reference>
<dbReference type="GO" id="GO:0003697">
    <property type="term" value="F:single-stranded DNA binding"/>
    <property type="evidence" value="ECO:0007669"/>
    <property type="project" value="TreeGrafter"/>
</dbReference>
<evidence type="ECO:0000256" key="3">
    <source>
        <dbReference type="ARBA" id="ARBA00012551"/>
    </source>
</evidence>
<dbReference type="GO" id="GO:0031261">
    <property type="term" value="C:DNA replication preinitiation complex"/>
    <property type="evidence" value="ECO:0007669"/>
    <property type="project" value="UniProtKB-ARBA"/>
</dbReference>
<dbReference type="PROSITE" id="PS50051">
    <property type="entry name" value="MCM_2"/>
    <property type="match status" value="1"/>
</dbReference>
<dbReference type="Pfam" id="PF14551">
    <property type="entry name" value="MCM_N"/>
    <property type="match status" value="1"/>
</dbReference>
<dbReference type="PRINTS" id="PR01658">
    <property type="entry name" value="MCMPROTEIN2"/>
</dbReference>
<dbReference type="PRINTS" id="PR01657">
    <property type="entry name" value="MCMFAMILY"/>
</dbReference>
<keyword evidence="14" id="KW-0539">Nucleus</keyword>
<dbReference type="Pfam" id="PF17855">
    <property type="entry name" value="MCM_lid"/>
    <property type="match status" value="1"/>
</dbReference>
<dbReference type="Gene3D" id="2.20.28.10">
    <property type="match status" value="1"/>
</dbReference>
<feature type="region of interest" description="Disordered" evidence="19">
    <location>
        <begin position="1"/>
        <end position="95"/>
    </location>
</feature>
<dbReference type="InterPro" id="IPR031327">
    <property type="entry name" value="MCM"/>
</dbReference>
<dbReference type="GO" id="GO:0005656">
    <property type="term" value="C:nuclear pre-replicative complex"/>
    <property type="evidence" value="ECO:0007669"/>
    <property type="project" value="UniProtKB-ARBA"/>
</dbReference>
<dbReference type="OrthoDB" id="844at2759"/>
<evidence type="ECO:0000256" key="14">
    <source>
        <dbReference type="ARBA" id="ARBA00023242"/>
    </source>
</evidence>
<keyword evidence="12" id="KW-0067">ATP-binding</keyword>
<feature type="compositionally biased region" description="Basic and acidic residues" evidence="19">
    <location>
        <begin position="110"/>
        <end position="124"/>
    </location>
</feature>
<dbReference type="Pfam" id="PF17207">
    <property type="entry name" value="MCM_OB"/>
    <property type="match status" value="1"/>
</dbReference>
<comment type="subcellular location">
    <subcellularLocation>
        <location evidence="1">Nucleus</location>
    </subcellularLocation>
</comment>
<dbReference type="InterPro" id="IPR041562">
    <property type="entry name" value="MCM_lid"/>
</dbReference>
<dbReference type="FunCoup" id="A0A0C3EMR9">
    <property type="interactions" value="620"/>
</dbReference>
<dbReference type="Pfam" id="PF12619">
    <property type="entry name" value="MCM2_N"/>
    <property type="match status" value="1"/>
</dbReference>
<dbReference type="AlphaFoldDB" id="A0A0C3EMR9"/>
<dbReference type="Proteomes" id="UP000053989">
    <property type="component" value="Unassembled WGS sequence"/>
</dbReference>
<dbReference type="EMBL" id="KN822007">
    <property type="protein sequence ID" value="KIM69116.1"/>
    <property type="molecule type" value="Genomic_DNA"/>
</dbReference>
<dbReference type="InterPro" id="IPR059098">
    <property type="entry name" value="WHD_MCM2"/>
</dbReference>
<evidence type="ECO:0000313" key="22">
    <source>
        <dbReference type="Proteomes" id="UP000053989"/>
    </source>
</evidence>
<dbReference type="SMART" id="SM00350">
    <property type="entry name" value="MCM"/>
    <property type="match status" value="1"/>
</dbReference>
<keyword evidence="10" id="KW-0347">Helicase</keyword>
<dbReference type="InParanoid" id="A0A0C3EMR9"/>
<dbReference type="InterPro" id="IPR001208">
    <property type="entry name" value="MCM_dom"/>
</dbReference>
<dbReference type="InterPro" id="IPR027925">
    <property type="entry name" value="MCM_N"/>
</dbReference>
<keyword evidence="5" id="KW-0235">DNA replication</keyword>
<dbReference type="PANTHER" id="PTHR11630:SF44">
    <property type="entry name" value="DNA REPLICATION LICENSING FACTOR MCM2"/>
    <property type="match status" value="1"/>
</dbReference>
<dbReference type="Pfam" id="PF00493">
    <property type="entry name" value="MCM"/>
    <property type="match status" value="1"/>
</dbReference>
<evidence type="ECO:0000313" key="21">
    <source>
        <dbReference type="EMBL" id="KIM69116.1"/>
    </source>
</evidence>
<keyword evidence="7" id="KW-0547">Nucleotide-binding</keyword>
<dbReference type="EC" id="3.6.4.12" evidence="3"/>
<evidence type="ECO:0000256" key="7">
    <source>
        <dbReference type="ARBA" id="ARBA00022741"/>
    </source>
</evidence>
<dbReference type="FunFam" id="2.20.28.10:FF:000002">
    <property type="entry name" value="DNA helicase"/>
    <property type="match status" value="1"/>
</dbReference>
<gene>
    <name evidence="21" type="ORF">SCLCIDRAFT_1208544</name>
</gene>
<dbReference type="SUPFAM" id="SSF52540">
    <property type="entry name" value="P-loop containing nucleoside triphosphate hydrolases"/>
    <property type="match status" value="1"/>
</dbReference>
<dbReference type="PROSITE" id="PS00847">
    <property type="entry name" value="MCM_1"/>
    <property type="match status" value="1"/>
</dbReference>
<keyword evidence="13" id="KW-0238">DNA-binding</keyword>
<comment type="similarity">
    <text evidence="2">Belongs to the MCM family.</text>
</comment>
<organism evidence="21 22">
    <name type="scientific">Scleroderma citrinum Foug A</name>
    <dbReference type="NCBI Taxonomy" id="1036808"/>
    <lineage>
        <taxon>Eukaryota</taxon>
        <taxon>Fungi</taxon>
        <taxon>Dikarya</taxon>
        <taxon>Basidiomycota</taxon>
        <taxon>Agaricomycotina</taxon>
        <taxon>Agaricomycetes</taxon>
        <taxon>Agaricomycetidae</taxon>
        <taxon>Boletales</taxon>
        <taxon>Sclerodermatineae</taxon>
        <taxon>Sclerodermataceae</taxon>
        <taxon>Scleroderma</taxon>
    </lineage>
</organism>
<evidence type="ECO:0000256" key="9">
    <source>
        <dbReference type="ARBA" id="ARBA00022801"/>
    </source>
</evidence>
<protein>
    <recommendedName>
        <fullName evidence="4">DNA replication licensing factor MCM2</fullName>
        <ecNumber evidence="3">3.6.4.12</ecNumber>
    </recommendedName>
    <alternativeName>
        <fullName evidence="17">DNA replication licensing factor mcm2</fullName>
    </alternativeName>
    <alternativeName>
        <fullName evidence="18">Minichromosome maintenance protein 2</fullName>
    </alternativeName>
</protein>
<evidence type="ECO:0000256" key="5">
    <source>
        <dbReference type="ARBA" id="ARBA00022705"/>
    </source>
</evidence>
<evidence type="ECO:0000256" key="12">
    <source>
        <dbReference type="ARBA" id="ARBA00022840"/>
    </source>
</evidence>
<evidence type="ECO:0000256" key="4">
    <source>
        <dbReference type="ARBA" id="ARBA00018925"/>
    </source>
</evidence>
<evidence type="ECO:0000259" key="20">
    <source>
        <dbReference type="PROSITE" id="PS50051"/>
    </source>
</evidence>
<reference evidence="21 22" key="1">
    <citation type="submission" date="2014-04" db="EMBL/GenBank/DDBJ databases">
        <authorList>
            <consortium name="DOE Joint Genome Institute"/>
            <person name="Kuo A."/>
            <person name="Kohler A."/>
            <person name="Nagy L.G."/>
            <person name="Floudas D."/>
            <person name="Copeland A."/>
            <person name="Barry K.W."/>
            <person name="Cichocki N."/>
            <person name="Veneault-Fourrey C."/>
            <person name="LaButti K."/>
            <person name="Lindquist E.A."/>
            <person name="Lipzen A."/>
            <person name="Lundell T."/>
            <person name="Morin E."/>
            <person name="Murat C."/>
            <person name="Sun H."/>
            <person name="Tunlid A."/>
            <person name="Henrissat B."/>
            <person name="Grigoriev I.V."/>
            <person name="Hibbett D.S."/>
            <person name="Martin F."/>
            <person name="Nordberg H.P."/>
            <person name="Cantor M.N."/>
            <person name="Hua S.X."/>
        </authorList>
    </citation>
    <scope>NUCLEOTIDE SEQUENCE [LARGE SCALE GENOMIC DNA]</scope>
    <source>
        <strain evidence="21 22">Foug A</strain>
    </source>
</reference>
<dbReference type="GO" id="GO:0043138">
    <property type="term" value="F:3'-5' DNA helicase activity"/>
    <property type="evidence" value="ECO:0007669"/>
    <property type="project" value="TreeGrafter"/>
</dbReference>
<name>A0A0C3EMR9_9AGAM</name>
<evidence type="ECO:0000256" key="17">
    <source>
        <dbReference type="ARBA" id="ARBA00074927"/>
    </source>
</evidence>
<feature type="compositionally biased region" description="Acidic residues" evidence="19">
    <location>
        <begin position="60"/>
        <end position="80"/>
    </location>
</feature>
<dbReference type="Gene3D" id="2.40.50.140">
    <property type="entry name" value="Nucleic acid-binding proteins"/>
    <property type="match status" value="1"/>
</dbReference>
<dbReference type="Gene3D" id="3.40.50.300">
    <property type="entry name" value="P-loop containing nucleotide triphosphate hydrolases"/>
    <property type="match status" value="1"/>
</dbReference>
<keyword evidence="11" id="KW-0862">Zinc</keyword>
<dbReference type="GO" id="GO:0043596">
    <property type="term" value="C:nuclear replication fork"/>
    <property type="evidence" value="ECO:0007669"/>
    <property type="project" value="UniProtKB-ARBA"/>
</dbReference>
<evidence type="ECO:0000256" key="2">
    <source>
        <dbReference type="ARBA" id="ARBA00008010"/>
    </source>
</evidence>
<dbReference type="InterPro" id="IPR027417">
    <property type="entry name" value="P-loop_NTPase"/>
</dbReference>
<keyword evidence="6" id="KW-0479">Metal-binding</keyword>
<dbReference type="HOGENOM" id="CLU_000995_0_1_1"/>
<dbReference type="PANTHER" id="PTHR11630">
    <property type="entry name" value="DNA REPLICATION LICENSING FACTOR MCM FAMILY MEMBER"/>
    <property type="match status" value="1"/>
</dbReference>
<dbReference type="GO" id="GO:0016887">
    <property type="term" value="F:ATP hydrolysis activity"/>
    <property type="evidence" value="ECO:0007669"/>
    <property type="project" value="RHEA"/>
</dbReference>
<dbReference type="InterPro" id="IPR008045">
    <property type="entry name" value="MCM2"/>
</dbReference>
<dbReference type="InterPro" id="IPR033762">
    <property type="entry name" value="MCM_OB"/>
</dbReference>
<dbReference type="GO" id="GO:0017116">
    <property type="term" value="F:single-stranded DNA helicase activity"/>
    <property type="evidence" value="ECO:0007669"/>
    <property type="project" value="TreeGrafter"/>
</dbReference>
<proteinExistence type="inferred from homology"/>
<dbReference type="SUPFAM" id="SSF50249">
    <property type="entry name" value="Nucleic acid-binding proteins"/>
    <property type="match status" value="1"/>
</dbReference>
<evidence type="ECO:0000256" key="13">
    <source>
        <dbReference type="ARBA" id="ARBA00023125"/>
    </source>
</evidence>
<evidence type="ECO:0000256" key="19">
    <source>
        <dbReference type="SAM" id="MobiDB-lite"/>
    </source>
</evidence>
<evidence type="ECO:0000256" key="8">
    <source>
        <dbReference type="ARBA" id="ARBA00022771"/>
    </source>
</evidence>
<keyword evidence="22" id="KW-1185">Reference proteome</keyword>
<sequence>MSQTPRGAKRARSPQIPTSAAEPRSTPRRASDSSLPPSSPPAPFSDTDDSLDEREAVRDLDDEGEDGEDLFGEDLEEDYAPNELLDHYSEQDIDDGVEYDAMSAAARRAAEAKMDRRDRLERSGKRGARAAARSRAPQFLLSDDMDDEDALDGLGVARMKRRTRRQYDERRDLDDMDGVEDDIPLEQLSDIKAKSIAEWIANDRVRHAIVKHFRQFLMTYVDDNGGSVYGQRIRNLGETNAESLEVSYLHLALSKPILAYFLTNSPSAMLTIFDEVALNAILVYYPSYERIHSEVHVRIGDLPLSSSLRDLRRSNLNTLVRVSGVVTRRSGVFPQLKYVKFDCRKCGAVLGPFYQDATKEVKISYCPNCESKGPFPVNSEQTVYRNYQKMTLQESPGSVPPGRLPRHREVILLWDLIDSAKPGEEIEVTGIYRNNFDASLNSKNGFPVFSTVIEANHVNKKEDLFAAFKLTEEDERDIRALARDERIRKRIIKSIAPSIYGHEDIKTAIALSLFGGVSKDVKRKHRIRGDINVLLLGDPGTAKSQFLKYAEKTAHRSVFATGQGASAVGLTASVRKDPVTREWTLEGGALVLADKGTCLIDEFDKMNDADRTSIHEAMEQQSISISKAGIVTTLQARCAIIAAANPTRGRYNPTIPFQQNVELTEPILSRFDVLCVVKDTIDPVQDELLARFVVGSHLRSHPKFEPEKEEINVATTLDADLIPQDFLRKYIMYARDKVRPKLYDMDQEKLSRLFADLRRESMATGSYPITIRHLESMIRMAEASAKMALREYVRPDDIDLAISVAVGSFVSAQKMSIKKTLERGFRKYLTQARDYEELLAFILGQLVKEKARFYQLQRHEQPEVLTIKVSDLDERAKEHDIYDTSPFLNSKLFAANGYKLKDQVIEKRFQT</sequence>
<evidence type="ECO:0000256" key="15">
    <source>
        <dbReference type="ARBA" id="ARBA00023306"/>
    </source>
</evidence>
<dbReference type="GO" id="GO:0000727">
    <property type="term" value="P:double-strand break repair via break-induced replication"/>
    <property type="evidence" value="ECO:0007669"/>
    <property type="project" value="TreeGrafter"/>
</dbReference>
<dbReference type="GO" id="GO:0003682">
    <property type="term" value="F:chromatin binding"/>
    <property type="evidence" value="ECO:0007669"/>
    <property type="project" value="UniProtKB-ARBA"/>
</dbReference>
<evidence type="ECO:0000256" key="6">
    <source>
        <dbReference type="ARBA" id="ARBA00022723"/>
    </source>
</evidence>
<dbReference type="GO" id="GO:0006279">
    <property type="term" value="P:premeiotic DNA replication"/>
    <property type="evidence" value="ECO:0007669"/>
    <property type="project" value="UniProtKB-ARBA"/>
</dbReference>
<accession>A0A0C3EMR9</accession>
<evidence type="ECO:0000256" key="18">
    <source>
        <dbReference type="ARBA" id="ARBA00078186"/>
    </source>
</evidence>
<evidence type="ECO:0000256" key="10">
    <source>
        <dbReference type="ARBA" id="ARBA00022806"/>
    </source>
</evidence>
<evidence type="ECO:0000256" key="11">
    <source>
        <dbReference type="ARBA" id="ARBA00022833"/>
    </source>
</evidence>
<dbReference type="Gene3D" id="3.30.1640.10">
    <property type="entry name" value="mini-chromosome maintenance (MCM) complex, chain A, domain 1"/>
    <property type="match status" value="1"/>
</dbReference>
<comment type="catalytic activity">
    <reaction evidence="16">
        <text>ATP + H2O = ADP + phosphate + H(+)</text>
        <dbReference type="Rhea" id="RHEA:13065"/>
        <dbReference type="ChEBI" id="CHEBI:15377"/>
        <dbReference type="ChEBI" id="CHEBI:15378"/>
        <dbReference type="ChEBI" id="CHEBI:30616"/>
        <dbReference type="ChEBI" id="CHEBI:43474"/>
        <dbReference type="ChEBI" id="CHEBI:456216"/>
        <dbReference type="EC" id="3.6.4.12"/>
    </reaction>
</comment>
<dbReference type="InterPro" id="IPR012340">
    <property type="entry name" value="NA-bd_OB-fold"/>
</dbReference>
<evidence type="ECO:0000256" key="16">
    <source>
        <dbReference type="ARBA" id="ARBA00047995"/>
    </source>
</evidence>
<feature type="domain" description="MCM C-terminal AAA(+) ATPase" evidence="20">
    <location>
        <begin position="487"/>
        <end position="693"/>
    </location>
</feature>
<dbReference type="FunFam" id="3.30.1640.10:FF:000003">
    <property type="entry name" value="DNA helicase"/>
    <property type="match status" value="1"/>
</dbReference>
<dbReference type="CDD" id="cd17753">
    <property type="entry name" value="MCM2"/>
    <property type="match status" value="1"/>
</dbReference>
<dbReference type="GO" id="GO:0042555">
    <property type="term" value="C:MCM complex"/>
    <property type="evidence" value="ECO:0007669"/>
    <property type="project" value="InterPro"/>
</dbReference>
<dbReference type="GO" id="GO:0005524">
    <property type="term" value="F:ATP binding"/>
    <property type="evidence" value="ECO:0007669"/>
    <property type="project" value="UniProtKB-KW"/>
</dbReference>
<dbReference type="GO" id="GO:1902975">
    <property type="term" value="P:mitotic DNA replication initiation"/>
    <property type="evidence" value="ECO:0007669"/>
    <property type="project" value="TreeGrafter"/>
</dbReference>
<keyword evidence="15" id="KW-0131">Cell cycle</keyword>
<dbReference type="FunFam" id="3.40.50.300:FF:000138">
    <property type="entry name" value="DNA helicase"/>
    <property type="match status" value="1"/>
</dbReference>
<dbReference type="GO" id="GO:0008270">
    <property type="term" value="F:zinc ion binding"/>
    <property type="evidence" value="ECO:0007669"/>
    <property type="project" value="UniProtKB-KW"/>
</dbReference>
<dbReference type="InterPro" id="IPR018525">
    <property type="entry name" value="MCM_CS"/>
</dbReference>
<dbReference type="STRING" id="1036808.A0A0C3EMR9"/>
<keyword evidence="9" id="KW-0378">Hydrolase</keyword>
<evidence type="ECO:0000256" key="1">
    <source>
        <dbReference type="ARBA" id="ARBA00004123"/>
    </source>
</evidence>
<keyword evidence="8" id="KW-0863">Zinc-finger</keyword>
<feature type="region of interest" description="Disordered" evidence="19">
    <location>
        <begin position="110"/>
        <end position="135"/>
    </location>
</feature>
<dbReference type="Pfam" id="PF23669">
    <property type="entry name" value="WHD_MCM2"/>
    <property type="match status" value="1"/>
</dbReference>